<dbReference type="CDD" id="cd00221">
    <property type="entry name" value="Vsr"/>
    <property type="match status" value="1"/>
</dbReference>
<accession>A0AAX0Q9Q2</accession>
<keyword evidence="5" id="KW-0234">DNA repair</keyword>
<keyword evidence="2 6" id="KW-0255">Endonuclease</keyword>
<dbReference type="Gene3D" id="3.40.960.10">
    <property type="entry name" value="VSR Endonuclease"/>
    <property type="match status" value="1"/>
</dbReference>
<protein>
    <submittedName>
        <fullName evidence="6">Endonuclease</fullName>
    </submittedName>
</protein>
<sequence length="142" mass="17139">MDHISSEHRSWNMSRIRSEKTKPEQLVASYLRENHMGYRRYSKDLPGKPDFVLSKYHAVIFVNGCFWHRHKGCKKAAVPKTNTEYWLAKFQKNVERDEAAYHMLKENGWRVFVVWECELRKDAPYKLKELVREILIDDIFEY</sequence>
<dbReference type="GO" id="GO:0016787">
    <property type="term" value="F:hydrolase activity"/>
    <property type="evidence" value="ECO:0007669"/>
    <property type="project" value="UniProtKB-KW"/>
</dbReference>
<name>A0AAX0Q9Q2_9EURY</name>
<evidence type="ECO:0000256" key="4">
    <source>
        <dbReference type="ARBA" id="ARBA00022801"/>
    </source>
</evidence>
<dbReference type="InterPro" id="IPR011335">
    <property type="entry name" value="Restrct_endonuc-II-like"/>
</dbReference>
<dbReference type="SUPFAM" id="SSF52980">
    <property type="entry name" value="Restriction endonuclease-like"/>
    <property type="match status" value="1"/>
</dbReference>
<evidence type="ECO:0000256" key="2">
    <source>
        <dbReference type="ARBA" id="ARBA00022759"/>
    </source>
</evidence>
<dbReference type="RefSeq" id="WP_095641995.1">
    <property type="nucleotide sequence ID" value="NZ_LMVO01000010.1"/>
</dbReference>
<keyword evidence="1" id="KW-0540">Nuclease</keyword>
<dbReference type="EMBL" id="LMVO01000010">
    <property type="protein sequence ID" value="PAV09597.1"/>
    <property type="molecule type" value="Genomic_DNA"/>
</dbReference>
<evidence type="ECO:0000256" key="1">
    <source>
        <dbReference type="ARBA" id="ARBA00022722"/>
    </source>
</evidence>
<proteinExistence type="predicted"/>
<evidence type="ECO:0000256" key="5">
    <source>
        <dbReference type="ARBA" id="ARBA00023204"/>
    </source>
</evidence>
<evidence type="ECO:0000313" key="7">
    <source>
        <dbReference type="Proteomes" id="UP000243820"/>
    </source>
</evidence>
<keyword evidence="4" id="KW-0378">Hydrolase</keyword>
<evidence type="ECO:0000313" key="6">
    <source>
        <dbReference type="EMBL" id="PAV09597.1"/>
    </source>
</evidence>
<dbReference type="GO" id="GO:0006298">
    <property type="term" value="P:mismatch repair"/>
    <property type="evidence" value="ECO:0007669"/>
    <property type="project" value="InterPro"/>
</dbReference>
<dbReference type="GO" id="GO:0004519">
    <property type="term" value="F:endonuclease activity"/>
    <property type="evidence" value="ECO:0007669"/>
    <property type="project" value="UniProtKB-KW"/>
</dbReference>
<dbReference type="Proteomes" id="UP000243820">
    <property type="component" value="Unassembled WGS sequence"/>
</dbReference>
<dbReference type="NCBIfam" id="TIGR00632">
    <property type="entry name" value="vsr"/>
    <property type="match status" value="1"/>
</dbReference>
<keyword evidence="7" id="KW-1185">Reference proteome</keyword>
<reference evidence="6 7" key="1">
    <citation type="journal article" date="2017" name="BMC Genomics">
        <title>Genomic analysis of methanogenic archaea reveals a shift towards energy conservation.</title>
        <authorList>
            <person name="Gilmore S.P."/>
            <person name="Henske J.K."/>
            <person name="Sexton J.A."/>
            <person name="Solomon K.V."/>
            <person name="Seppala S."/>
            <person name="Yoo J.I."/>
            <person name="Huyett L.M."/>
            <person name="Pressman A."/>
            <person name="Cogan J.Z."/>
            <person name="Kivenson V."/>
            <person name="Peng X."/>
            <person name="Tan Y."/>
            <person name="Valentine D.L."/>
            <person name="O'Malley M.A."/>
        </authorList>
    </citation>
    <scope>NUCLEOTIDE SEQUENCE [LARGE SCALE GENOMIC DNA]</scope>
    <source>
        <strain evidence="6 7">XII</strain>
    </source>
</reference>
<gene>
    <name evidence="6" type="ORF">ASJ83_06185</name>
</gene>
<comment type="caution">
    <text evidence="6">The sequence shown here is derived from an EMBL/GenBank/DDBJ whole genome shotgun (WGS) entry which is preliminary data.</text>
</comment>
<dbReference type="Pfam" id="PF03852">
    <property type="entry name" value="Vsr"/>
    <property type="match status" value="1"/>
</dbReference>
<keyword evidence="3" id="KW-0227">DNA damage</keyword>
<evidence type="ECO:0000256" key="3">
    <source>
        <dbReference type="ARBA" id="ARBA00022763"/>
    </source>
</evidence>
<dbReference type="AlphaFoldDB" id="A0AAX0Q9Q2"/>
<dbReference type="InterPro" id="IPR004603">
    <property type="entry name" value="DNA_mismatch_endonuc_vsr"/>
</dbReference>
<dbReference type="PIRSF" id="PIRSF018267">
    <property type="entry name" value="VSR_endonuc"/>
    <property type="match status" value="1"/>
</dbReference>
<organism evidence="6 7">
    <name type="scientific">Methanocorpusculum parvum</name>
    <dbReference type="NCBI Taxonomy" id="2193"/>
    <lineage>
        <taxon>Archaea</taxon>
        <taxon>Methanobacteriati</taxon>
        <taxon>Methanobacteriota</taxon>
        <taxon>Stenosarchaea group</taxon>
        <taxon>Methanomicrobia</taxon>
        <taxon>Methanomicrobiales</taxon>
        <taxon>Methanocorpusculaceae</taxon>
        <taxon>Methanocorpusculum</taxon>
    </lineage>
</organism>